<dbReference type="GO" id="GO:0008017">
    <property type="term" value="F:microtubule binding"/>
    <property type="evidence" value="ECO:0007669"/>
    <property type="project" value="InterPro"/>
</dbReference>
<proteinExistence type="predicted"/>
<dbReference type="PANTHER" id="PTHR33737">
    <property type="entry name" value="OS05G0121800 PROTEIN"/>
    <property type="match status" value="1"/>
</dbReference>
<organism evidence="2 3">
    <name type="scientific">Rhamnella rubrinervis</name>
    <dbReference type="NCBI Taxonomy" id="2594499"/>
    <lineage>
        <taxon>Eukaryota</taxon>
        <taxon>Viridiplantae</taxon>
        <taxon>Streptophyta</taxon>
        <taxon>Embryophyta</taxon>
        <taxon>Tracheophyta</taxon>
        <taxon>Spermatophyta</taxon>
        <taxon>Magnoliopsida</taxon>
        <taxon>eudicotyledons</taxon>
        <taxon>Gunneridae</taxon>
        <taxon>Pentapetalae</taxon>
        <taxon>rosids</taxon>
        <taxon>fabids</taxon>
        <taxon>Rosales</taxon>
        <taxon>Rhamnaceae</taxon>
        <taxon>rhamnoid group</taxon>
        <taxon>Rhamneae</taxon>
        <taxon>Rhamnella</taxon>
    </lineage>
</organism>
<accession>A0A8K0HLI5</accession>
<dbReference type="PANTHER" id="PTHR33737:SF19">
    <property type="entry name" value="BNAA10G12980D PROTEIN"/>
    <property type="match status" value="1"/>
</dbReference>
<evidence type="ECO:0000313" key="3">
    <source>
        <dbReference type="Proteomes" id="UP000796880"/>
    </source>
</evidence>
<dbReference type="InterPro" id="IPR045882">
    <property type="entry name" value="GPT1/2"/>
</dbReference>
<feature type="compositionally biased region" description="Basic and acidic residues" evidence="1">
    <location>
        <begin position="1132"/>
        <end position="1150"/>
    </location>
</feature>
<comment type="caution">
    <text evidence="2">The sequence shown here is derived from an EMBL/GenBank/DDBJ whole genome shotgun (WGS) entry which is preliminary data.</text>
</comment>
<feature type="region of interest" description="Disordered" evidence="1">
    <location>
        <begin position="1185"/>
        <end position="1213"/>
    </location>
</feature>
<keyword evidence="3" id="KW-1185">Reference proteome</keyword>
<sequence>MESDLIEVAGEDDSLLQQIPNDDVSSRNTNNNHPMYSDYFLCSPLHVPRSKSTTGMMVNEDIDKTSSSWKENINANKAEAPKLSVERQQMKRKKRCGGYNLRKSLAWDRAFFTEEGVLNPAELSMISGNSSKSSGNMLSVIEEEGPQCTSDSSDLQVLEENLFKELPATTPNKDRNATGDLLPKHRSSPTVRRKVLTVHDVNRSGSKVVAVHSLWPLLHILLRSANLNTAKDSKVSKLPVVKPDIGTVSRTAKSVIPSASASKRSQITQPETNIQKSTALKGSSNYTKNVLNNAKPKPGGKSLTSKTTIAQARRNVASSAKCLSTNLKSSLITEANNSLDVTSNTPVLSMRCASKGNDGSSKIAIPLPQNASCTGVNMQDVQQQIAKPSGLRMPSPSLGFFGQPKAPLLQSSLITNSRPCNLSKSVTLSFGKLGAQNPVHGLKPPLATGRIPKVVNDGAAAGKNKVSCSNSGCSVPSIVDPSLHEKMESVSRGTNVQKVEKKVQYDHNSYESMKDNQMLHSDVDMDQQFVKLADPCISEMTSQMKDEELQRNDKIFDVDQSNESQMLHSSNKDLFNKCRGPEELHPTVVNIYSKAQDSSTGEIENSCASTHLRFMEKEKDDTRAVDEGSTKSCAEDVVVQSLDANITVESSNIYLSTSTDNPQILVDDVNEKSKRVKYVGTFVSGEKGSKDDVSNLDDCLVTANSFYIEEPKEKSVLQHVESAEPDGTVTYNGEPKSISAPCLIALAVLDHGSNIDQMECQNLEDTTVDSKPVVDNYKLSYQFQHDIEHHDLPTFMELENMHEDQLIGAVRAKDVEVTCPKSGHFNGSQLDGPIFTAEVLESKEVNLSAENSCSNSNLQPGDDFFHFHEDNAKEQIDMFRGKMNVNSRNNADVNSKVEGCSGSGLEHPNGLSVHKHTEQANKETDGANAMTKESLLGDELAQSCNDILLIDSCSSHIPPSAVNNQYSADSDKENKQSGYCEIEKSGDGIEQVSQDNIPGFCLNATLFANKSEEFREENVFESAFKQCDGLGNEPERYSVTGSIEIEPSVDNLQCYTHSRHENEVSSQAAPLESDLSEKVNNNQISRDPLACNSMSFSFDEELGSSNIRDETSSSGSALQSNNAKLENTIPTDKIDARTKLEKSGNEKKQDTLSIKPPLDAAPFSDEWLAAFEAAGEEILTIKSGAVQHSPPDKSQPELGPWSPVKRKNAQRKNKLQVKGLVYRDVVKTRVQNIVEDVCEKTFSDIDGLKGRTQLSNGSLDPALLLTQPVEPEEESMQRTFSDNDRTLLVSGHLLRWGCPPNNNLKISLPEYNRELKKIEPEIQFAGALVNSPRAITGKIFLLPWKRFFCETLVPS</sequence>
<evidence type="ECO:0000313" key="2">
    <source>
        <dbReference type="EMBL" id="KAF3455072.1"/>
    </source>
</evidence>
<dbReference type="OrthoDB" id="1931260at2759"/>
<feature type="region of interest" description="Disordered" evidence="1">
    <location>
        <begin position="167"/>
        <end position="188"/>
    </location>
</feature>
<feature type="compositionally biased region" description="Polar residues" evidence="1">
    <location>
        <begin position="1112"/>
        <end position="1130"/>
    </location>
</feature>
<gene>
    <name evidence="2" type="ORF">FNV43_RR05520</name>
</gene>
<feature type="compositionally biased region" description="Basic residues" evidence="1">
    <location>
        <begin position="1204"/>
        <end position="1213"/>
    </location>
</feature>
<dbReference type="Proteomes" id="UP000796880">
    <property type="component" value="Unassembled WGS sequence"/>
</dbReference>
<evidence type="ECO:0000256" key="1">
    <source>
        <dbReference type="SAM" id="MobiDB-lite"/>
    </source>
</evidence>
<dbReference type="EMBL" id="VOIH02000002">
    <property type="protein sequence ID" value="KAF3455072.1"/>
    <property type="molecule type" value="Genomic_DNA"/>
</dbReference>
<reference evidence="2" key="1">
    <citation type="submission" date="2020-03" db="EMBL/GenBank/DDBJ databases">
        <title>A high-quality chromosome-level genome assembly of a woody plant with both climbing and erect habits, Rhamnella rubrinervis.</title>
        <authorList>
            <person name="Lu Z."/>
            <person name="Yang Y."/>
            <person name="Zhu X."/>
            <person name="Sun Y."/>
        </authorList>
    </citation>
    <scope>NUCLEOTIDE SEQUENCE</scope>
    <source>
        <strain evidence="2">BYM</strain>
        <tissue evidence="2">Leaf</tissue>
    </source>
</reference>
<feature type="region of interest" description="Disordered" evidence="1">
    <location>
        <begin position="1105"/>
        <end position="1157"/>
    </location>
</feature>
<protein>
    <submittedName>
        <fullName evidence="2">Uncharacterized protein</fullName>
    </submittedName>
</protein>
<name>A0A8K0HLI5_9ROSA</name>